<sequence>MAFDIPNWVATIIELGIGIVIAIVVYKIQSQTAKLAEELLSKISSMTSRMDSLLEQRRLDEIAKKEFECKRIIEHLEYIRKKEQELKDYLTDYISGDTTSEQLHYFIKQNFMPIAKFRIHEIEDAIRQVGDKLTDNTLRLDFLSYIEAFLNLSELVLVDGKPQNDNDLENFIISINLQIKRIQEFLTRFRNEIQKTNNNDT</sequence>
<protein>
    <submittedName>
        <fullName evidence="2">Uncharacterized conserved protein</fullName>
    </submittedName>
</protein>
<organism evidence="2">
    <name type="scientific">uncultured crenarchaeote 57a5</name>
    <dbReference type="NCBI Taxonomy" id="684058"/>
    <lineage>
        <taxon>Archaea</taxon>
        <taxon>Thermoproteota</taxon>
        <taxon>environmental samples</taxon>
    </lineage>
</organism>
<gene>
    <name evidence="2" type="ORF">57a5orf21</name>
</gene>
<dbReference type="AlphaFoldDB" id="D4N728"/>
<dbReference type="EMBL" id="GU059107">
    <property type="protein sequence ID" value="ACY24514.1"/>
    <property type="molecule type" value="Genomic_DNA"/>
</dbReference>
<name>D4N728_9CREN</name>
<keyword evidence="1" id="KW-1133">Transmembrane helix</keyword>
<evidence type="ECO:0000256" key="1">
    <source>
        <dbReference type="SAM" id="Phobius"/>
    </source>
</evidence>
<keyword evidence="1" id="KW-0812">Transmembrane</keyword>
<accession>D4N728</accession>
<reference evidence="2" key="1">
    <citation type="journal article" date="2010" name="Environ. Microbiol.">
        <title>Homologues of nitrite reductases in ammonia-oxidizing archaea: diversity and genomic context.</title>
        <authorList>
            <person name="Bartossek R."/>
            <person name="Nicol G.W."/>
            <person name="Lanzen A."/>
            <person name="Klenk H.P."/>
            <person name="Schleper C."/>
        </authorList>
    </citation>
    <scope>NUCLEOTIDE SEQUENCE</scope>
</reference>
<keyword evidence="1" id="KW-0472">Membrane</keyword>
<feature type="transmembrane region" description="Helical" evidence="1">
    <location>
        <begin position="6"/>
        <end position="26"/>
    </location>
</feature>
<proteinExistence type="predicted"/>
<evidence type="ECO:0000313" key="2">
    <source>
        <dbReference type="EMBL" id="ACY24514.1"/>
    </source>
</evidence>